<reference evidence="1 2" key="1">
    <citation type="journal article" date="2005" name="Arch. Microbiol.">
        <title>The genome sequence of an anaerobic aromatic-degrading denitrifying bacterium, strain EbN1.</title>
        <authorList>
            <person name="Rabus R."/>
            <person name="Kube M."/>
            <person name="Heider J."/>
            <person name="Beck A."/>
            <person name="Heitmann K."/>
            <person name="Widdel F."/>
            <person name="Reinhardt R."/>
        </authorList>
    </citation>
    <scope>NUCLEOTIDE SEQUENCE [LARGE SCALE GENOMIC DNA]</scope>
    <source>
        <strain evidence="1 2">EbN1</strain>
    </source>
</reference>
<protein>
    <submittedName>
        <fullName evidence="1">Uncharacterized protein</fullName>
    </submittedName>
</protein>
<dbReference type="STRING" id="76114.ebA5929"/>
<evidence type="ECO:0000313" key="1">
    <source>
        <dbReference type="EMBL" id="CAI09498.1"/>
    </source>
</evidence>
<dbReference type="HOGENOM" id="CLU_1297685_0_0_4"/>
<name>Q5NZL6_AROAE</name>
<dbReference type="EMBL" id="CR555306">
    <property type="protein sequence ID" value="CAI09498.1"/>
    <property type="molecule type" value="Genomic_DNA"/>
</dbReference>
<dbReference type="KEGG" id="eba:ebA5929"/>
<organism evidence="1 2">
    <name type="scientific">Aromatoleum aromaticum (strain DSM 19018 / LMG 30748 / EbN1)</name>
    <name type="common">Azoarcus sp. (strain EbN1)</name>
    <dbReference type="NCBI Taxonomy" id="76114"/>
    <lineage>
        <taxon>Bacteria</taxon>
        <taxon>Pseudomonadati</taxon>
        <taxon>Pseudomonadota</taxon>
        <taxon>Betaproteobacteria</taxon>
        <taxon>Rhodocyclales</taxon>
        <taxon>Rhodocyclaceae</taxon>
        <taxon>Aromatoleum</taxon>
    </lineage>
</organism>
<dbReference type="Proteomes" id="UP000006552">
    <property type="component" value="Chromosome"/>
</dbReference>
<gene>
    <name evidence="1" type="ORF">ebA5929</name>
</gene>
<dbReference type="AlphaFoldDB" id="Q5NZL6"/>
<sequence>MHQHMLAMPVERGQHARQADDLGPRADHGHDFEFFHWDIRTVESGSSRVGLRDKILDSFVDSREVRSVLYQLVEGLKQFVRIVLIFVTDQIAKFSEFLPFLPTVKDPKLFHQRKNCSERGGSAFLFNGDASHGLADLLLIRGKSGREGGDRLALVRRHSGNIAQLYLPERRSHLSSGVLQVGLHASQVAELFVNDPEVFGHFKRTPVDLAMR</sequence>
<proteinExistence type="predicted"/>
<keyword evidence="2" id="KW-1185">Reference proteome</keyword>
<accession>Q5NZL6</accession>
<evidence type="ECO:0000313" key="2">
    <source>
        <dbReference type="Proteomes" id="UP000006552"/>
    </source>
</evidence>